<dbReference type="Pfam" id="PF00501">
    <property type="entry name" value="AMP-binding"/>
    <property type="match status" value="2"/>
</dbReference>
<dbReference type="Gene3D" id="3.30.559.10">
    <property type="entry name" value="Chloramphenicol acetyltransferase-like domain"/>
    <property type="match status" value="3"/>
</dbReference>
<dbReference type="Gene3D" id="3.40.50.12780">
    <property type="entry name" value="N-terminal domain of ligase-like"/>
    <property type="match status" value="1"/>
</dbReference>
<dbReference type="Pfam" id="PF00550">
    <property type="entry name" value="PP-binding"/>
    <property type="match status" value="2"/>
</dbReference>
<dbReference type="InterPro" id="IPR020806">
    <property type="entry name" value="PKS_PP-bd"/>
</dbReference>
<evidence type="ECO:0000256" key="5">
    <source>
        <dbReference type="ARBA" id="ARBA00023194"/>
    </source>
</evidence>
<dbReference type="RefSeq" id="WP_378487855.1">
    <property type="nucleotide sequence ID" value="NZ_JBHUFB010000020.1"/>
</dbReference>
<evidence type="ECO:0000313" key="7">
    <source>
        <dbReference type="EMBL" id="MFD1815429.1"/>
    </source>
</evidence>
<dbReference type="EMBL" id="JBHUFB010000020">
    <property type="protein sequence ID" value="MFD1815429.1"/>
    <property type="molecule type" value="Genomic_DNA"/>
</dbReference>
<reference evidence="8" key="1">
    <citation type="journal article" date="2019" name="Int. J. Syst. Evol. Microbiol.">
        <title>The Global Catalogue of Microorganisms (GCM) 10K type strain sequencing project: providing services to taxonomists for standard genome sequencing and annotation.</title>
        <authorList>
            <consortium name="The Broad Institute Genomics Platform"/>
            <consortium name="The Broad Institute Genome Sequencing Center for Infectious Disease"/>
            <person name="Wu L."/>
            <person name="Ma J."/>
        </authorList>
    </citation>
    <scope>NUCLEOTIDE SEQUENCE [LARGE SCALE GENOMIC DNA]</scope>
    <source>
        <strain evidence="8">DT72</strain>
    </source>
</reference>
<keyword evidence="4" id="KW-0677">Repeat</keyword>
<dbReference type="PROSITE" id="PS50075">
    <property type="entry name" value="CARRIER"/>
    <property type="match status" value="2"/>
</dbReference>
<protein>
    <submittedName>
        <fullName evidence="7">Amino acid adenylation domain-containing protein</fullName>
    </submittedName>
</protein>
<name>A0ABW4PBT5_9NOCA</name>
<evidence type="ECO:0000256" key="2">
    <source>
        <dbReference type="ARBA" id="ARBA00022450"/>
    </source>
</evidence>
<keyword evidence="5" id="KW-0045">Antibiotic biosynthesis</keyword>
<dbReference type="InterPro" id="IPR000873">
    <property type="entry name" value="AMP-dep_synth/lig_dom"/>
</dbReference>
<feature type="domain" description="Carrier" evidence="6">
    <location>
        <begin position="962"/>
        <end position="1037"/>
    </location>
</feature>
<dbReference type="Gene3D" id="1.10.1200.10">
    <property type="entry name" value="ACP-like"/>
    <property type="match status" value="2"/>
</dbReference>
<dbReference type="Proteomes" id="UP001597286">
    <property type="component" value="Unassembled WGS sequence"/>
</dbReference>
<proteinExistence type="predicted"/>
<keyword evidence="2" id="KW-0596">Phosphopantetheine</keyword>
<dbReference type="Gene3D" id="3.30.300.30">
    <property type="match status" value="2"/>
</dbReference>
<keyword evidence="8" id="KW-1185">Reference proteome</keyword>
<dbReference type="CDD" id="cd19540">
    <property type="entry name" value="LCL_NRPS-like"/>
    <property type="match status" value="1"/>
</dbReference>
<dbReference type="InterPro" id="IPR001242">
    <property type="entry name" value="Condensation_dom"/>
</dbReference>
<comment type="caution">
    <text evidence="7">The sequence shown here is derived from an EMBL/GenBank/DDBJ whole genome shotgun (WGS) entry which is preliminary data.</text>
</comment>
<dbReference type="InterPro" id="IPR010071">
    <property type="entry name" value="AA_adenyl_dom"/>
</dbReference>
<dbReference type="InterPro" id="IPR010060">
    <property type="entry name" value="NRPS_synth"/>
</dbReference>
<dbReference type="InterPro" id="IPR020845">
    <property type="entry name" value="AMP-binding_CS"/>
</dbReference>
<dbReference type="InterPro" id="IPR023213">
    <property type="entry name" value="CAT-like_dom_sf"/>
</dbReference>
<feature type="domain" description="Carrier" evidence="6">
    <location>
        <begin position="2025"/>
        <end position="2099"/>
    </location>
</feature>
<evidence type="ECO:0000256" key="4">
    <source>
        <dbReference type="ARBA" id="ARBA00022737"/>
    </source>
</evidence>
<dbReference type="Pfam" id="PF13193">
    <property type="entry name" value="AMP-binding_C"/>
    <property type="match status" value="2"/>
</dbReference>
<organism evidence="7 8">
    <name type="scientific">Rhodococcus gannanensis</name>
    <dbReference type="NCBI Taxonomy" id="1960308"/>
    <lineage>
        <taxon>Bacteria</taxon>
        <taxon>Bacillati</taxon>
        <taxon>Actinomycetota</taxon>
        <taxon>Actinomycetes</taxon>
        <taxon>Mycobacteriales</taxon>
        <taxon>Nocardiaceae</taxon>
        <taxon>Rhodococcus</taxon>
    </lineage>
</organism>
<dbReference type="InterPro" id="IPR025110">
    <property type="entry name" value="AMP-bd_C"/>
</dbReference>
<sequence length="2593" mass="275495">MPRDRAPLTRAQSGIWFAQQLAPANPRFNTAECIELRGVINRELLAEAVFRAFGETEVLGARFTDTADGDAEQTFGHATERPVVVDLSATTDPWQAALGWMDDATSAVVDLRTEPAAGTAILVLDTEWTVLYVRAHHIVLDAFGFGIVTKRISQHYTELVVGSDRRLPPLGSVADVVDEEQRYRTSPDMDADREFWADCLRDAPEAVSLAPGRGGIASRVHSTRVVVPADTVAAAKSAAKAVSVTWPDVVAAVVATYLFATTGYRDLTLAFPVMNRLGTAAMNVPTTAVNVLPLRLRPTPALPTGEFATQVRASAAAFRTRTRYRGEDLARDLRLPGGSRGVLGPSVNVKPFGDVLAFGEVRATVHSVARGPLQDFMVTVRPLDGSAEWEMWVDGDADTYSPGEVTEHASRLVDLVRRFVADLDAPLGALDVLGPVETVRALGPLHTDDLTDRRTVVTLLFEQASRTPDAPALVDSSGVYTFAELTDRVARVAGYLADHGVVAGDRVALALPRTADTLAAMFGVLAAGAVLVPVDATHPRRRLESILEDCAPTLVLVDPATAGAVADVPTVSGAVHPVTEALAHPAGPPTTPRDPRSSAYVIFTSGSTGRPKGVEVSHRGLVALFDSHRRTVFSRVRELTGRDRLRVGHAWSFAFDASWHPQLWLLDGHCLHLADEDTCRDTELLAAQAVSQRWDFVELSPAQLEQTLDMGLIPAGALPALGFGGDAVTPALWTRLRERGADGGALAFNFYGPTECTVDAVAADVADSPLPCIGVPVDGTSAYVLGPGLRPVPDGIEGELYLSGPGVAQGYLGDPGRTAARFVADPFRPTSRMYRTGDRARRTRDGLIVHCGRADGQVKVRGYRIDLGEVEAALAAAPGVESAVATVRGGAGARLLGYVTIGEDAGEQFDPRAVRDVLAQRIPEYMIPSTITVIDRIPLTSNGKVDRSALVEPAVGPTTSRPPRTATEATVLQEFRDALGDPGIGVDDDFFAHGGHSLLASRVVARLRAALGWDGSLRAVFDNPTAARLAPHVEPSGANRRVVTASASLLAVAARPRSGDAPLSYAQQRLWFQFELAGPSSTFNIPVVLRLNADVDLAALRAALGEVVERHTTLRTVFPTIDGTARQQVLDVGSIPLFLESLPTDADEDTRLRELAGHRFDLARERPIRVHVLVTAPGRTTVLLLVHHIASDELSTPILLRDWAGAYERRLRGEERSFAAPTRPDYADYAVWQRERLGSADDTNSELSRQLAFWTRTLDGIREESGLRTDRPRPTTASGVGRVVEVRVGAETAVRAREAAARQSVSMFMYLHAALALTLGRSGAGDDVVVGTPTAGRPASELDELVGFFVNTLTLRTDLSGDPTFAELVQRVRDVDLDAFAHQDAPFDRVALALQPIRHAARHPLFQVFLQYRSRSAVTAFAGVAPELAVVDTGAAQFDLTFDIVDEAGTDDRSATAGTADGGLTIRVEYATELYDAATAERLACRLRSVLDRVVREPDTPLRRIPVVSAQDHSVVAASSLGAPLGETPPTPLAELRERARRTPDAVAVSAVDGDVTFAQLWERASAVAGMLRTVGVRGEDVVAVRLPRRSDLVVSAVGVWLAGAAYLVIEPSHPRARAEELLVDSRATVLLTDPVPGDAWPVPVLDVTTAAAAAPTDDGEDPHPDSAAYVIYTSGSTGRPKGVVATHRSLAALLAAQRRTVLPAPEAGGRRRVLCAYSLAFDSSVEQLVSMIGGHTLDLVADGMVADSAALVAHVRERRVDVVDVVPLLMTALLDDGLLTGAHTPTVLAVGGEAVGPELWTRLAMSPAAAFNMYGPSECTVDASVATVAGPRPHLGRPLPGTRFEVLDPQLSAVPIGVPGELYVTGPGVVRGYAGRPDLTATRFVAHDGGTRLYRTGDVVRWNPDGTLEYLGRADGQVKVRGFRVELGEVEAALGRCPGVAACAVDVRHSDDDGARSLLVGWIVSHGPSPDHTSVLDALRRELPDYMVPSVLVALDVLPVTANGKVDRKALPTPPRPAAADRRAPAGDVERVLCEVFSRVLGGVDAGPDDDFFALGGDSIVSIQAVAAARREGVRFTARDIFELRTVAALATKAEVVTEVAGADDDGTGEVPLSPIMRDLIDRGGSFTRFAQSRLLVAPENLDLALFRRTWQVLLDRHPMLRARLADDHSGLSVPPVGSVSADDVLTAVAVDGSELDTTLDECHRTAYDGLDPVSGSMIRVAVVDGGGDVAARVLIAVHHLVVDGVSWRILVADLARTYEAVAAGENPTTAPSGTSFRAWSVGLHEAADRRADELDRWLAASGAADSTPPVRLASREPSRHHTIASARSVQVSADAEVSAAVLTSTPDAFGATVGDILLAALAVAVTRTAGATGVVRVDMEGHGREEAAVPGADLSSTVGWFTSLFPVGVDLSGVNPQDLTAGGPTLTRVVKAVKDARLRLPDSGIGYGILRHLDPRTSPKLAAAPHVDIGFNYLGRMTLGETSGAPWSSAPEGRTLGGSVDPDMPVSHALEIGVVAEDSAERVVLQANFGYVPDLIPSDTAETLAHHWVDALGVLVAHGREIGTESVGLTPAELTALDLDQDEIDEFEMDF</sequence>
<keyword evidence="3" id="KW-0597">Phosphoprotein</keyword>
<evidence type="ECO:0000313" key="8">
    <source>
        <dbReference type="Proteomes" id="UP001597286"/>
    </source>
</evidence>
<dbReference type="NCBIfam" id="TIGR01733">
    <property type="entry name" value="AA-adenyl-dom"/>
    <property type="match status" value="2"/>
</dbReference>
<accession>A0ABW4PBT5</accession>
<dbReference type="PANTHER" id="PTHR45527">
    <property type="entry name" value="NONRIBOSOMAL PEPTIDE SYNTHETASE"/>
    <property type="match status" value="1"/>
</dbReference>
<dbReference type="Pfam" id="PF00668">
    <property type="entry name" value="Condensation"/>
    <property type="match status" value="3"/>
</dbReference>
<dbReference type="NCBIfam" id="TIGR01720">
    <property type="entry name" value="NRPS-para261"/>
    <property type="match status" value="1"/>
</dbReference>
<gene>
    <name evidence="7" type="ORF">ACFSJG_24685</name>
</gene>
<evidence type="ECO:0000256" key="1">
    <source>
        <dbReference type="ARBA" id="ARBA00001957"/>
    </source>
</evidence>
<dbReference type="InterPro" id="IPR045851">
    <property type="entry name" value="AMP-bd_C_sf"/>
</dbReference>
<dbReference type="Gene3D" id="3.40.50.980">
    <property type="match status" value="2"/>
</dbReference>
<dbReference type="InterPro" id="IPR042099">
    <property type="entry name" value="ANL_N_sf"/>
</dbReference>
<dbReference type="PANTHER" id="PTHR45527:SF1">
    <property type="entry name" value="FATTY ACID SYNTHASE"/>
    <property type="match status" value="1"/>
</dbReference>
<dbReference type="PROSITE" id="PS00455">
    <property type="entry name" value="AMP_BINDING"/>
    <property type="match status" value="2"/>
</dbReference>
<dbReference type="PROSITE" id="PS00012">
    <property type="entry name" value="PHOSPHOPANTETHEINE"/>
    <property type="match status" value="1"/>
</dbReference>
<dbReference type="InterPro" id="IPR006162">
    <property type="entry name" value="Ppantetheine_attach_site"/>
</dbReference>
<dbReference type="SUPFAM" id="SSF52777">
    <property type="entry name" value="CoA-dependent acyltransferases"/>
    <property type="match status" value="6"/>
</dbReference>
<comment type="cofactor">
    <cofactor evidence="1">
        <name>pantetheine 4'-phosphate</name>
        <dbReference type="ChEBI" id="CHEBI:47942"/>
    </cofactor>
</comment>
<evidence type="ECO:0000256" key="3">
    <source>
        <dbReference type="ARBA" id="ARBA00022553"/>
    </source>
</evidence>
<evidence type="ECO:0000259" key="6">
    <source>
        <dbReference type="PROSITE" id="PS50075"/>
    </source>
</evidence>
<dbReference type="CDD" id="cd05930">
    <property type="entry name" value="A_NRPS"/>
    <property type="match status" value="2"/>
</dbReference>
<dbReference type="Gene3D" id="2.30.38.10">
    <property type="entry name" value="Luciferase, Domain 3"/>
    <property type="match status" value="1"/>
</dbReference>
<dbReference type="SMART" id="SM00823">
    <property type="entry name" value="PKS_PP"/>
    <property type="match status" value="2"/>
</dbReference>
<dbReference type="InterPro" id="IPR009081">
    <property type="entry name" value="PP-bd_ACP"/>
</dbReference>
<dbReference type="Gene3D" id="3.30.559.30">
    <property type="entry name" value="Nonribosomal peptide synthetase, condensation domain"/>
    <property type="match status" value="3"/>
</dbReference>
<dbReference type="SUPFAM" id="SSF56801">
    <property type="entry name" value="Acetyl-CoA synthetase-like"/>
    <property type="match status" value="2"/>
</dbReference>
<dbReference type="SUPFAM" id="SSF47336">
    <property type="entry name" value="ACP-like"/>
    <property type="match status" value="2"/>
</dbReference>
<dbReference type="InterPro" id="IPR036736">
    <property type="entry name" value="ACP-like_sf"/>
</dbReference>